<protein>
    <submittedName>
        <fullName evidence="1">7111_t:CDS:1</fullName>
    </submittedName>
</protein>
<gene>
    <name evidence="1" type="ORF">CPELLU_LOCUS11804</name>
</gene>
<organism evidence="1 2">
    <name type="scientific">Cetraspora pellucida</name>
    <dbReference type="NCBI Taxonomy" id="1433469"/>
    <lineage>
        <taxon>Eukaryota</taxon>
        <taxon>Fungi</taxon>
        <taxon>Fungi incertae sedis</taxon>
        <taxon>Mucoromycota</taxon>
        <taxon>Glomeromycotina</taxon>
        <taxon>Glomeromycetes</taxon>
        <taxon>Diversisporales</taxon>
        <taxon>Gigasporaceae</taxon>
        <taxon>Cetraspora</taxon>
    </lineage>
</organism>
<comment type="caution">
    <text evidence="1">The sequence shown here is derived from an EMBL/GenBank/DDBJ whole genome shotgun (WGS) entry which is preliminary data.</text>
</comment>
<sequence>MQTANLNLFYPPISKEIMDLKLKVDIDTLDTSSRNNNISNQPEIIVLSDSDNEPVLESTSNSFIRYYEDLQISSSSESEYCSDNSLNDCVSMDNLNDNDIIGNSLKDEDIYEDLNDNDILENRLENEDNDEQPTFAKFGRKLIVDQVEYYLEFQEYPKTSLTGVASVYNVSGWNHNDAKKMVGISNIQYAHGDPGNIRSIKKCPFLGVPVQKTYRSCHSVKVCEFGSTTLNIEHTSVDFENQLYKKIFDANEFSINTFTLNTYGQAHNTPCPYVDPITNIHCNGGPVLKEYKQIDNTSTIQKFIGCQKYQFGQKGHRYIAISQPHLHKTDNQVLKGKLINKGYCPVKFYHILPKDLTECPFIVIISIGIHNHPPPPPIKTPQNIINNLRKIIESKHDLSLTAHKLLTRIFNDGQYLILCTWKEQTELLSQVLYVEIDMAFKRIHGITNEWEICAYINRYQK</sequence>
<feature type="non-terminal residue" evidence="1">
    <location>
        <position position="1"/>
    </location>
</feature>
<evidence type="ECO:0000313" key="2">
    <source>
        <dbReference type="Proteomes" id="UP000789759"/>
    </source>
</evidence>
<evidence type="ECO:0000313" key="1">
    <source>
        <dbReference type="EMBL" id="CAG8700598.1"/>
    </source>
</evidence>
<proteinExistence type="predicted"/>
<dbReference type="OrthoDB" id="2402156at2759"/>
<name>A0A9N9HQI2_9GLOM</name>
<keyword evidence="2" id="KW-1185">Reference proteome</keyword>
<accession>A0A9N9HQI2</accession>
<dbReference type="AlphaFoldDB" id="A0A9N9HQI2"/>
<dbReference type="Proteomes" id="UP000789759">
    <property type="component" value="Unassembled WGS sequence"/>
</dbReference>
<reference evidence="1" key="1">
    <citation type="submission" date="2021-06" db="EMBL/GenBank/DDBJ databases">
        <authorList>
            <person name="Kallberg Y."/>
            <person name="Tangrot J."/>
            <person name="Rosling A."/>
        </authorList>
    </citation>
    <scope>NUCLEOTIDE SEQUENCE</scope>
    <source>
        <strain evidence="1">FL966</strain>
    </source>
</reference>
<dbReference type="EMBL" id="CAJVQA010010767">
    <property type="protein sequence ID" value="CAG8700598.1"/>
    <property type="molecule type" value="Genomic_DNA"/>
</dbReference>